<dbReference type="EMBL" id="FQZO01000003">
    <property type="protein sequence ID" value="SHJ17959.1"/>
    <property type="molecule type" value="Genomic_DNA"/>
</dbReference>
<evidence type="ECO:0000313" key="3">
    <source>
        <dbReference type="Proteomes" id="UP000184080"/>
    </source>
</evidence>
<reference evidence="2 3" key="1">
    <citation type="submission" date="2016-11" db="EMBL/GenBank/DDBJ databases">
        <authorList>
            <person name="Jaros S."/>
            <person name="Januszkiewicz K."/>
            <person name="Wedrychowicz H."/>
        </authorList>
    </citation>
    <scope>NUCLEOTIDE SEQUENCE [LARGE SCALE GENOMIC DNA]</scope>
    <source>
        <strain evidence="2 3">DSM 21864</strain>
    </source>
</reference>
<sequence>MNISFIITSSLVIFYEYIIYKKSTEKDKKTLFCTFFIVLISYILLGITFFSKNISLTKISFYLIESIFPSFVDFMK</sequence>
<keyword evidence="1" id="KW-1133">Transmembrane helix</keyword>
<dbReference type="STRING" id="1121298.SAMN05444401_2396"/>
<dbReference type="Proteomes" id="UP000184080">
    <property type="component" value="Unassembled WGS sequence"/>
</dbReference>
<keyword evidence="1" id="KW-0812">Transmembrane</keyword>
<evidence type="ECO:0000256" key="1">
    <source>
        <dbReference type="SAM" id="Phobius"/>
    </source>
</evidence>
<feature type="transmembrane region" description="Helical" evidence="1">
    <location>
        <begin position="31"/>
        <end position="50"/>
    </location>
</feature>
<keyword evidence="3" id="KW-1185">Reference proteome</keyword>
<organism evidence="2 3">
    <name type="scientific">Clostridium amylolyticum</name>
    <dbReference type="NCBI Taxonomy" id="1121298"/>
    <lineage>
        <taxon>Bacteria</taxon>
        <taxon>Bacillati</taxon>
        <taxon>Bacillota</taxon>
        <taxon>Clostridia</taxon>
        <taxon>Eubacteriales</taxon>
        <taxon>Clostridiaceae</taxon>
        <taxon>Clostridium</taxon>
    </lineage>
</organism>
<accession>A0A1M6H752</accession>
<name>A0A1M6H752_9CLOT</name>
<protein>
    <submittedName>
        <fullName evidence="2">Uncharacterized protein</fullName>
    </submittedName>
</protein>
<dbReference type="AlphaFoldDB" id="A0A1M6H752"/>
<keyword evidence="1" id="KW-0472">Membrane</keyword>
<gene>
    <name evidence="2" type="ORF">SAMN05444401_2396</name>
</gene>
<evidence type="ECO:0000313" key="2">
    <source>
        <dbReference type="EMBL" id="SHJ17959.1"/>
    </source>
</evidence>
<proteinExistence type="predicted"/>